<dbReference type="AlphaFoldDB" id="A0A0X8X3G7"/>
<gene>
    <name evidence="1" type="ORF">MgSA37_03216</name>
</gene>
<evidence type="ECO:0000313" key="1">
    <source>
        <dbReference type="EMBL" id="BAU55035.1"/>
    </source>
</evidence>
<dbReference type="EMBL" id="AP017313">
    <property type="protein sequence ID" value="BAU55035.1"/>
    <property type="molecule type" value="Genomic_DNA"/>
</dbReference>
<organism evidence="1 2">
    <name type="scientific">Mucilaginibacter gotjawali</name>
    <dbReference type="NCBI Taxonomy" id="1550579"/>
    <lineage>
        <taxon>Bacteria</taxon>
        <taxon>Pseudomonadati</taxon>
        <taxon>Bacteroidota</taxon>
        <taxon>Sphingobacteriia</taxon>
        <taxon>Sphingobacteriales</taxon>
        <taxon>Sphingobacteriaceae</taxon>
        <taxon>Mucilaginibacter</taxon>
    </lineage>
</organism>
<keyword evidence="2" id="KW-1185">Reference proteome</keyword>
<dbReference type="Proteomes" id="UP000218263">
    <property type="component" value="Chromosome"/>
</dbReference>
<sequence>MFLHGIEKGIKGKYNDHTITYKLLKSKGRDHIIPLKKRSLFVRHARLKPAIAQYQPF</sequence>
<evidence type="ECO:0000313" key="2">
    <source>
        <dbReference type="Proteomes" id="UP000218263"/>
    </source>
</evidence>
<proteinExistence type="predicted"/>
<dbReference type="KEGG" id="mgot:MgSA37_03216"/>
<name>A0A0X8X3G7_9SPHI</name>
<accession>A0A0X8X3G7</accession>
<reference evidence="1 2" key="1">
    <citation type="submission" date="2015-12" db="EMBL/GenBank/DDBJ databases">
        <title>Genome sequence of Mucilaginibacter gotjawali.</title>
        <authorList>
            <person name="Lee J.S."/>
            <person name="Lee K.C."/>
            <person name="Kim K.K."/>
            <person name="Lee B.W."/>
        </authorList>
    </citation>
    <scope>NUCLEOTIDE SEQUENCE [LARGE SCALE GENOMIC DNA]</scope>
    <source>
        <strain evidence="1 2">SA3-7</strain>
    </source>
</reference>
<protein>
    <submittedName>
        <fullName evidence="1">Uncharacterized protein</fullName>
    </submittedName>
</protein>